<dbReference type="RefSeq" id="WP_344025260.1">
    <property type="nucleotide sequence ID" value="NZ_BAAABX010000041.1"/>
</dbReference>
<dbReference type="PANTHER" id="PTHR10067">
    <property type="entry name" value="PHOSPHATIDYLSERINE DECARBOXYLASE"/>
    <property type="match status" value="1"/>
</dbReference>
<evidence type="ECO:0000256" key="4">
    <source>
        <dbReference type="ARBA" id="ARBA00023317"/>
    </source>
</evidence>
<proteinExistence type="predicted"/>
<dbReference type="InterPro" id="IPR003817">
    <property type="entry name" value="PS_Dcarbxylase"/>
</dbReference>
<sequence length="431" mass="48848">MTAVLSTEELHARYRTTFGRAGGYLPRNPAAIDEWHRNLTQRAADAKEEFVGPVKDLAEILYSDGIVRMYVTQMINELPEKHRHVTSVDDLLQKLNVIVRTAPAYDPDPTKHIFLPMSALFGHLRLTRAGAVVFRNQRFGTALQAILQDWCRFLDSPESRYVLSTRENGWFSQSAAELNKLYEYECWDRRDEPHWGFGSFNDFFHRRIKLDEFRPLAGPDDPSVITAPNDGTVYNMQRDVPRSADFWIKGHYYSLENMLHGRECKDEYVGRFVGGDVYQGFLSVNSFHRWHVPVSGTIRHLEVVPGLMFSHAESESPDPTTWTHSQAYQSNVNTRGLAFIETGEELGRRMVCAVVIGMDEVSSVQWKPGLAVGSEVRKGDELGFFSYGGSSMALVFEPGIVGDFTVPENNPDKHPDDGPSVFVRQQIARAV</sequence>
<accession>A0ABN0YU65</accession>
<evidence type="ECO:0000256" key="3">
    <source>
        <dbReference type="ARBA" id="ARBA00023239"/>
    </source>
</evidence>
<feature type="domain" description="L-tryptophan decarboxylase PsiD-like" evidence="5">
    <location>
        <begin position="53"/>
        <end position="177"/>
    </location>
</feature>
<comment type="caution">
    <text evidence="6">The sequence shown here is derived from an EMBL/GenBank/DDBJ whole genome shotgun (WGS) entry which is preliminary data.</text>
</comment>
<evidence type="ECO:0000313" key="6">
    <source>
        <dbReference type="EMBL" id="GAA0411117.1"/>
    </source>
</evidence>
<name>A0ABN0YU65_9ACTN</name>
<evidence type="ECO:0000259" key="5">
    <source>
        <dbReference type="Pfam" id="PF12588"/>
    </source>
</evidence>
<dbReference type="EMBL" id="BAAABX010000041">
    <property type="protein sequence ID" value="GAA0411117.1"/>
    <property type="molecule type" value="Genomic_DNA"/>
</dbReference>
<evidence type="ECO:0000313" key="7">
    <source>
        <dbReference type="Proteomes" id="UP001500879"/>
    </source>
</evidence>
<reference evidence="7" key="1">
    <citation type="journal article" date="2019" name="Int. J. Syst. Evol. Microbiol.">
        <title>The Global Catalogue of Microorganisms (GCM) 10K type strain sequencing project: providing services to taxonomists for standard genome sequencing and annotation.</title>
        <authorList>
            <consortium name="The Broad Institute Genomics Platform"/>
            <consortium name="The Broad Institute Genome Sequencing Center for Infectious Disease"/>
            <person name="Wu L."/>
            <person name="Ma J."/>
        </authorList>
    </citation>
    <scope>NUCLEOTIDE SEQUENCE [LARGE SCALE GENOMIC DNA]</scope>
    <source>
        <strain evidence="7">JCM 4788</strain>
    </source>
</reference>
<keyword evidence="7" id="KW-1185">Reference proteome</keyword>
<dbReference type="Pfam" id="PF12588">
    <property type="entry name" value="PSDC"/>
    <property type="match status" value="1"/>
</dbReference>
<dbReference type="Pfam" id="PF02666">
    <property type="entry name" value="PS_Dcarbxylase"/>
    <property type="match status" value="1"/>
</dbReference>
<gene>
    <name evidence="6" type="ORF">GCM10010357_35240</name>
</gene>
<organism evidence="6 7">
    <name type="scientific">Streptomyces luteireticuli</name>
    <dbReference type="NCBI Taxonomy" id="173858"/>
    <lineage>
        <taxon>Bacteria</taxon>
        <taxon>Bacillati</taxon>
        <taxon>Actinomycetota</taxon>
        <taxon>Actinomycetes</taxon>
        <taxon>Kitasatosporales</taxon>
        <taxon>Streptomycetaceae</taxon>
        <taxon>Streptomyces</taxon>
    </lineage>
</organism>
<keyword evidence="4" id="KW-0670">Pyruvate</keyword>
<keyword evidence="3" id="KW-0456">Lyase</keyword>
<evidence type="ECO:0000256" key="1">
    <source>
        <dbReference type="ARBA" id="ARBA00022793"/>
    </source>
</evidence>
<dbReference type="Proteomes" id="UP001500879">
    <property type="component" value="Unassembled WGS sequence"/>
</dbReference>
<protein>
    <submittedName>
        <fullName evidence="6">Phosphatidylserine decarboxylase family protein</fullName>
    </submittedName>
</protein>
<evidence type="ECO:0000256" key="2">
    <source>
        <dbReference type="ARBA" id="ARBA00023145"/>
    </source>
</evidence>
<dbReference type="InterPro" id="IPR022237">
    <property type="entry name" value="PsiD-like"/>
</dbReference>
<keyword evidence="2" id="KW-0865">Zymogen</keyword>
<keyword evidence="1" id="KW-0210">Decarboxylase</keyword>
<dbReference type="PANTHER" id="PTHR10067:SF9">
    <property type="entry name" value="PHOSPHATIDYLSERINE DECARBOXYLASE FAMILY PROTEIN (AFU_ORTHOLOGUE AFUA_7G01730)"/>
    <property type="match status" value="1"/>
</dbReference>